<dbReference type="GeneID" id="113065830"/>
<reference evidence="5" key="1">
    <citation type="submission" date="2025-08" db="UniProtKB">
        <authorList>
            <consortium name="RefSeq"/>
        </authorList>
    </citation>
    <scope>IDENTIFICATION</scope>
    <source>
        <strain evidence="5">Wakin</strain>
        <tissue evidence="5">Muscle</tissue>
    </source>
</reference>
<dbReference type="SMART" id="SM00198">
    <property type="entry name" value="SCP"/>
    <property type="match status" value="1"/>
</dbReference>
<dbReference type="KEGG" id="caua:113065830"/>
<sequence>MYWSVALQSTGLWVVLSLAAGHLTEQEKSTIVDMHNEFRSKVQPSAAFMHKVVWDETLSLVAENHSAKCIVDHNPLLKELRMGENIYSDHEPFDAAKTMMEWFGEHEDYNFETNNCDEDRICDNYIQMVWAKSSRIGCAAHFCDPTENLGPEKFTLFVCNYYPSGDIKTQKPYESGAPCSKCTNTPACEDNMCVADDTKGPTVSPERPRMTTEPAAVPEEPTHKQVKIVTGVESKPNHGSKMDSISALLLMLVWLLVL</sequence>
<dbReference type="PANTHER" id="PTHR10334">
    <property type="entry name" value="CYSTEINE-RICH SECRETORY PROTEIN-RELATED"/>
    <property type="match status" value="1"/>
</dbReference>
<evidence type="ECO:0000256" key="1">
    <source>
        <dbReference type="SAM" id="MobiDB-lite"/>
    </source>
</evidence>
<gene>
    <name evidence="5" type="primary">LOC113065830</name>
</gene>
<feature type="domain" description="SCP" evidence="3">
    <location>
        <begin position="26"/>
        <end position="169"/>
    </location>
</feature>
<feature type="signal peptide" evidence="2">
    <location>
        <begin position="1"/>
        <end position="21"/>
    </location>
</feature>
<dbReference type="RefSeq" id="XP_026093148.1">
    <property type="nucleotide sequence ID" value="XM_026237363.1"/>
</dbReference>
<evidence type="ECO:0000313" key="5">
    <source>
        <dbReference type="RefSeq" id="XP_026093148.1"/>
    </source>
</evidence>
<feature type="chain" id="PRO_5027551439" evidence="2">
    <location>
        <begin position="22"/>
        <end position="258"/>
    </location>
</feature>
<dbReference type="Gene3D" id="3.40.33.10">
    <property type="entry name" value="CAP"/>
    <property type="match status" value="1"/>
</dbReference>
<evidence type="ECO:0000256" key="2">
    <source>
        <dbReference type="SAM" id="SignalP"/>
    </source>
</evidence>
<dbReference type="Pfam" id="PF00188">
    <property type="entry name" value="CAP"/>
    <property type="match status" value="1"/>
</dbReference>
<dbReference type="Proteomes" id="UP000515129">
    <property type="component" value="Chromosome 48"/>
</dbReference>
<dbReference type="OrthoDB" id="337038at2759"/>
<proteinExistence type="predicted"/>
<name>A0A6P6M977_CARAU</name>
<dbReference type="SUPFAM" id="SSF55797">
    <property type="entry name" value="PR-1-like"/>
    <property type="match status" value="1"/>
</dbReference>
<protein>
    <submittedName>
        <fullName evidence="5">Peptidase inhibitor 16-like isoform X1</fullName>
    </submittedName>
</protein>
<dbReference type="InterPro" id="IPR035940">
    <property type="entry name" value="CAP_sf"/>
</dbReference>
<keyword evidence="4" id="KW-1185">Reference proteome</keyword>
<evidence type="ECO:0000313" key="4">
    <source>
        <dbReference type="Proteomes" id="UP000515129"/>
    </source>
</evidence>
<keyword evidence="2" id="KW-0732">Signal</keyword>
<dbReference type="PRINTS" id="PR00837">
    <property type="entry name" value="V5TPXLIKE"/>
</dbReference>
<feature type="region of interest" description="Disordered" evidence="1">
    <location>
        <begin position="198"/>
        <end position="222"/>
    </location>
</feature>
<organism evidence="4 5">
    <name type="scientific">Carassius auratus</name>
    <name type="common">Goldfish</name>
    <dbReference type="NCBI Taxonomy" id="7957"/>
    <lineage>
        <taxon>Eukaryota</taxon>
        <taxon>Metazoa</taxon>
        <taxon>Chordata</taxon>
        <taxon>Craniata</taxon>
        <taxon>Vertebrata</taxon>
        <taxon>Euteleostomi</taxon>
        <taxon>Actinopterygii</taxon>
        <taxon>Neopterygii</taxon>
        <taxon>Teleostei</taxon>
        <taxon>Ostariophysi</taxon>
        <taxon>Cypriniformes</taxon>
        <taxon>Cyprinidae</taxon>
        <taxon>Cyprininae</taxon>
        <taxon>Carassius</taxon>
    </lineage>
</organism>
<dbReference type="InterPro" id="IPR014044">
    <property type="entry name" value="CAP_dom"/>
</dbReference>
<evidence type="ECO:0000259" key="3">
    <source>
        <dbReference type="SMART" id="SM00198"/>
    </source>
</evidence>
<dbReference type="AlphaFoldDB" id="A0A6P6M977"/>
<dbReference type="InterPro" id="IPR001283">
    <property type="entry name" value="CRISP-related"/>
</dbReference>
<accession>A0A6P6M977</accession>